<dbReference type="AlphaFoldDB" id="A0A4S2DK14"/>
<dbReference type="RefSeq" id="WP_136006426.1">
    <property type="nucleotide sequence ID" value="NZ_SRYR01000003.1"/>
</dbReference>
<keyword evidence="1" id="KW-1133">Transmembrane helix</keyword>
<dbReference type="Proteomes" id="UP000306888">
    <property type="component" value="Unassembled WGS sequence"/>
</dbReference>
<accession>A0A4S2DK14</accession>
<evidence type="ECO:0000256" key="1">
    <source>
        <dbReference type="SAM" id="Phobius"/>
    </source>
</evidence>
<keyword evidence="3" id="KW-1185">Reference proteome</keyword>
<dbReference type="OrthoDB" id="1651112at2"/>
<keyword evidence="1" id="KW-0812">Transmembrane</keyword>
<feature type="transmembrane region" description="Helical" evidence="1">
    <location>
        <begin position="27"/>
        <end position="48"/>
    </location>
</feature>
<evidence type="ECO:0000313" key="3">
    <source>
        <dbReference type="Proteomes" id="UP000306888"/>
    </source>
</evidence>
<sequence>MKKVFPVTELQAKRTDYDIPTFGYKSALVILFGAIGGSIIFPWLLSLFGVSSNFSIMIGNTFITSFAIAYSRYFIESKKGKCKGFWLSYLFFGISFGIMSYLWRYLNFFI</sequence>
<keyword evidence="1" id="KW-0472">Membrane</keyword>
<comment type="caution">
    <text evidence="2">The sequence shown here is derived from an EMBL/GenBank/DDBJ whole genome shotgun (WGS) entry which is preliminary data.</text>
</comment>
<dbReference type="EMBL" id="SRYR01000003">
    <property type="protein sequence ID" value="TGY42265.1"/>
    <property type="molecule type" value="Genomic_DNA"/>
</dbReference>
<proteinExistence type="predicted"/>
<feature type="transmembrane region" description="Helical" evidence="1">
    <location>
        <begin position="87"/>
        <end position="106"/>
    </location>
</feature>
<organism evidence="2 3">
    <name type="scientific">Clostridium sartagoforme</name>
    <dbReference type="NCBI Taxonomy" id="84031"/>
    <lineage>
        <taxon>Bacteria</taxon>
        <taxon>Bacillati</taxon>
        <taxon>Bacillota</taxon>
        <taxon>Clostridia</taxon>
        <taxon>Eubacteriales</taxon>
        <taxon>Clostridiaceae</taxon>
        <taxon>Clostridium</taxon>
    </lineage>
</organism>
<feature type="transmembrane region" description="Helical" evidence="1">
    <location>
        <begin position="54"/>
        <end position="75"/>
    </location>
</feature>
<reference evidence="2 3" key="1">
    <citation type="submission" date="2019-04" db="EMBL/GenBank/DDBJ databases">
        <title>Microbes associate with the intestines of laboratory mice.</title>
        <authorList>
            <person name="Navarre W."/>
            <person name="Wong E."/>
            <person name="Huang K."/>
            <person name="Tropini C."/>
            <person name="Ng K."/>
            <person name="Yu B."/>
        </authorList>
    </citation>
    <scope>NUCLEOTIDE SEQUENCE [LARGE SCALE GENOMIC DNA]</scope>
    <source>
        <strain evidence="2 3">NM50_B9-20</strain>
    </source>
</reference>
<name>A0A4S2DK14_9CLOT</name>
<gene>
    <name evidence="2" type="ORF">E5347_08575</name>
</gene>
<evidence type="ECO:0000313" key="2">
    <source>
        <dbReference type="EMBL" id="TGY42265.1"/>
    </source>
</evidence>
<protein>
    <submittedName>
        <fullName evidence="2">Uncharacterized protein</fullName>
    </submittedName>
</protein>